<evidence type="ECO:0000256" key="1">
    <source>
        <dbReference type="ARBA" id="ARBA00008779"/>
    </source>
</evidence>
<dbReference type="InParanoid" id="A0A2R5GV23"/>
<dbReference type="Gene3D" id="3.40.720.10">
    <property type="entry name" value="Alkaline Phosphatase, subunit A"/>
    <property type="match status" value="2"/>
</dbReference>
<gene>
    <name evidence="8" type="ORF">FCC1311_109192</name>
</gene>
<feature type="compositionally biased region" description="Polar residues" evidence="5">
    <location>
        <begin position="1150"/>
        <end position="1163"/>
    </location>
</feature>
<dbReference type="InterPro" id="IPR017850">
    <property type="entry name" value="Alkaline_phosphatase_core_sf"/>
</dbReference>
<dbReference type="InterPro" id="IPR024607">
    <property type="entry name" value="Sulfatase_CS"/>
</dbReference>
<dbReference type="PANTHER" id="PTHR42693:SF33">
    <property type="entry name" value="ARYLSULFATASE"/>
    <property type="match status" value="1"/>
</dbReference>
<evidence type="ECO:0000256" key="6">
    <source>
        <dbReference type="SAM" id="SignalP"/>
    </source>
</evidence>
<feature type="signal peptide" evidence="6">
    <location>
        <begin position="1"/>
        <end position="20"/>
    </location>
</feature>
<evidence type="ECO:0000313" key="9">
    <source>
        <dbReference type="Proteomes" id="UP000241890"/>
    </source>
</evidence>
<feature type="chain" id="PRO_5015311874" evidence="6">
    <location>
        <begin position="21"/>
        <end position="1192"/>
    </location>
</feature>
<feature type="region of interest" description="Disordered" evidence="5">
    <location>
        <begin position="469"/>
        <end position="499"/>
    </location>
</feature>
<keyword evidence="3" id="KW-0378">Hydrolase</keyword>
<organism evidence="8 9">
    <name type="scientific">Hondaea fermentalgiana</name>
    <dbReference type="NCBI Taxonomy" id="2315210"/>
    <lineage>
        <taxon>Eukaryota</taxon>
        <taxon>Sar</taxon>
        <taxon>Stramenopiles</taxon>
        <taxon>Bigyra</taxon>
        <taxon>Labyrinthulomycetes</taxon>
        <taxon>Thraustochytrida</taxon>
        <taxon>Thraustochytriidae</taxon>
        <taxon>Hondaea</taxon>
    </lineage>
</organism>
<dbReference type="EMBL" id="BEYU01000210">
    <property type="protein sequence ID" value="GBG34697.1"/>
    <property type="molecule type" value="Genomic_DNA"/>
</dbReference>
<accession>A0A2R5GV23</accession>
<feature type="compositionally biased region" description="Low complexity" evidence="5">
    <location>
        <begin position="490"/>
        <end position="499"/>
    </location>
</feature>
<keyword evidence="4" id="KW-0106">Calcium</keyword>
<proteinExistence type="inferred from homology"/>
<dbReference type="OrthoDB" id="190099at2759"/>
<keyword evidence="2" id="KW-0479">Metal-binding</keyword>
<dbReference type="GO" id="GO:0046872">
    <property type="term" value="F:metal ion binding"/>
    <property type="evidence" value="ECO:0007669"/>
    <property type="project" value="UniProtKB-KW"/>
</dbReference>
<sequence>MHQVALVFLALAHLVGVSVANRRGATVVVMQDYGSDDFSLLDDDLQDAIEDVVPHTADAFRSASPDKTPTLAALLTGRRPAELGVHRSYPLGVRGHQLDASDLELLAGVRAANVTLAHFGVWPFENTPSDIFDTSFMSTNFSAIRDAAETFAASLGENENYLINIWLPRIDATIDFGGTFTDDEWNDGISGVYDRSGDASGQCPDIFRGSSDDYEARYLSCPRQIYMANRQHEVTSMVDMMQNIQDSVEGHGANVMLLTSTNGPESDQVDAHTRARVSFRGQKRSVYDGGLRTLFRLELSGPDTSDAGWTEPAEDDFGAAPMTTVDILPTLASMILDDSVAASLLDAHDDTLAGINVTSCWVGESTCDNGDLSRSKPMLFEWRYLAPGHCIFESPRYAIVMGAYKLLHEPGLRTELFDLDLSTFEKVNLYNATLEDDDDQSRLETIKETMMSELTDWIAYLGELEKVSTSPDPAAQAHPGCAGRGAPQLAAGAPEAGDEPAVALSASERRDKLRGIIFILADDMGAGEMSGYNMDRTADLEAGLTDTVAFEPKTPELDRIMAQGTSFYHFYATMPVCSPSRATIMTGRLPSHKHVRFHNIVSKKENENTRAGVPNFLGEGIDYEEKLTTLTKFFSDQGFITGHFGKWHIGYDYSGNDDYDVDGALFDTDEYMLYGMLSSDEVDDVQFATASAPHDNYLDNKDLLFASYVQHALVNRTLEFLEDRVARNETFFVNLWLQNPHAPLNLAESYDQPAACGYPSEDNPMPNSDATYELKSTVDENVPLQIYRTLMHDQELQVARLVASLDDLGLTNQTLVVYMADNGPEDSTLSFTSVGTSDPFRGQKRSLYEGGIRVPLMLWWPSVIAAGRKVTYPATGADMFATLAGLAGYADEFNDLPDIDQLSYNSHDLSCLATGKSEAGGFECMANCSTLQCVEESLEERPLYFEFRDYTLGDCLSRSARIALRRGRYKAHWEPKNKNDMFPTSSTGTIRLELYDLLADPGELDDLLLTQAGNSSYADIAESLRLDMVDWISSGRYDTEYTPKASFNKIRYDESFTSFYASEQCTTPPADANAPTSLSVTAAKLETVTCSLTYLCDDESSDKTSSESPTYPFVSMAPTPAPQDTPTASPTSEATSPSSSGVSPQPTPEPSATDSATNGSDSPAPSDASGLRPLSSLLVVVMWLVALKQHAI</sequence>
<dbReference type="InterPro" id="IPR000917">
    <property type="entry name" value="Sulfatase_N"/>
</dbReference>
<dbReference type="GO" id="GO:0004065">
    <property type="term" value="F:arylsulfatase activity"/>
    <property type="evidence" value="ECO:0007669"/>
    <property type="project" value="TreeGrafter"/>
</dbReference>
<feature type="region of interest" description="Disordered" evidence="5">
    <location>
        <begin position="1098"/>
        <end position="1170"/>
    </location>
</feature>
<evidence type="ECO:0000256" key="4">
    <source>
        <dbReference type="ARBA" id="ARBA00022837"/>
    </source>
</evidence>
<comment type="caution">
    <text evidence="8">The sequence shown here is derived from an EMBL/GenBank/DDBJ whole genome shotgun (WGS) entry which is preliminary data.</text>
</comment>
<feature type="domain" description="Sulfatase N-terminal" evidence="7">
    <location>
        <begin position="516"/>
        <end position="889"/>
    </location>
</feature>
<evidence type="ECO:0000256" key="5">
    <source>
        <dbReference type="SAM" id="MobiDB-lite"/>
    </source>
</evidence>
<name>A0A2R5GV23_9STRA</name>
<dbReference type="InterPro" id="IPR050738">
    <property type="entry name" value="Sulfatase"/>
</dbReference>
<keyword evidence="9" id="KW-1185">Reference proteome</keyword>
<feature type="compositionally biased region" description="Low complexity" evidence="5">
    <location>
        <begin position="1122"/>
        <end position="1144"/>
    </location>
</feature>
<dbReference type="Proteomes" id="UP000241890">
    <property type="component" value="Unassembled WGS sequence"/>
</dbReference>
<protein>
    <submittedName>
        <fullName evidence="8">Arylsulfatase</fullName>
    </submittedName>
</protein>
<dbReference type="Pfam" id="PF00884">
    <property type="entry name" value="Sulfatase"/>
    <property type="match status" value="1"/>
</dbReference>
<reference evidence="8 9" key="1">
    <citation type="submission" date="2017-12" db="EMBL/GenBank/DDBJ databases">
        <title>Sequencing, de novo assembly and annotation of complete genome of a new Thraustochytrid species, strain FCC1311.</title>
        <authorList>
            <person name="Sedici K."/>
            <person name="Godart F."/>
            <person name="Aiese Cigliano R."/>
            <person name="Sanseverino W."/>
            <person name="Barakat M."/>
            <person name="Ortet P."/>
            <person name="Marechal E."/>
            <person name="Cagnac O."/>
            <person name="Amato A."/>
        </authorList>
    </citation>
    <scope>NUCLEOTIDE SEQUENCE [LARGE SCALE GENOMIC DNA]</scope>
</reference>
<comment type="similarity">
    <text evidence="1">Belongs to the sulfatase family.</text>
</comment>
<dbReference type="SUPFAM" id="SSF53649">
    <property type="entry name" value="Alkaline phosphatase-like"/>
    <property type="match status" value="2"/>
</dbReference>
<dbReference type="PANTHER" id="PTHR42693">
    <property type="entry name" value="ARYLSULFATASE FAMILY MEMBER"/>
    <property type="match status" value="1"/>
</dbReference>
<keyword evidence="6" id="KW-0732">Signal</keyword>
<evidence type="ECO:0000256" key="2">
    <source>
        <dbReference type="ARBA" id="ARBA00022723"/>
    </source>
</evidence>
<dbReference type="AlphaFoldDB" id="A0A2R5GV23"/>
<evidence type="ECO:0000313" key="8">
    <source>
        <dbReference type="EMBL" id="GBG34697.1"/>
    </source>
</evidence>
<evidence type="ECO:0000256" key="3">
    <source>
        <dbReference type="ARBA" id="ARBA00022801"/>
    </source>
</evidence>
<dbReference type="PROSITE" id="PS00523">
    <property type="entry name" value="SULFATASE_1"/>
    <property type="match status" value="1"/>
</dbReference>
<evidence type="ECO:0000259" key="7">
    <source>
        <dbReference type="Pfam" id="PF00884"/>
    </source>
</evidence>